<feature type="compositionally biased region" description="Pro residues" evidence="1">
    <location>
        <begin position="48"/>
        <end position="60"/>
    </location>
</feature>
<feature type="region of interest" description="Disordered" evidence="1">
    <location>
        <begin position="34"/>
        <end position="67"/>
    </location>
</feature>
<proteinExistence type="predicted"/>
<feature type="compositionally biased region" description="Basic and acidic residues" evidence="1">
    <location>
        <begin position="34"/>
        <end position="47"/>
    </location>
</feature>
<evidence type="ECO:0000313" key="2">
    <source>
        <dbReference type="EMBL" id="CAG6767864.1"/>
    </source>
</evidence>
<dbReference type="AlphaFoldDB" id="A0A8D9EWS2"/>
<accession>A0A8D9EWS2</accession>
<name>A0A8D9EWS2_9HEMI</name>
<dbReference type="EMBL" id="HBUF01574677">
    <property type="protein sequence ID" value="CAG6767864.1"/>
    <property type="molecule type" value="Transcribed_RNA"/>
</dbReference>
<evidence type="ECO:0000256" key="1">
    <source>
        <dbReference type="SAM" id="MobiDB-lite"/>
    </source>
</evidence>
<reference evidence="2" key="1">
    <citation type="submission" date="2021-05" db="EMBL/GenBank/DDBJ databases">
        <authorList>
            <person name="Alioto T."/>
            <person name="Alioto T."/>
            <person name="Gomez Garrido J."/>
        </authorList>
    </citation>
    <scope>NUCLEOTIDE SEQUENCE</scope>
</reference>
<protein>
    <submittedName>
        <fullName evidence="2">Uncharacterized protein</fullName>
    </submittedName>
</protein>
<organism evidence="2">
    <name type="scientific">Cacopsylla melanoneura</name>
    <dbReference type="NCBI Taxonomy" id="428564"/>
    <lineage>
        <taxon>Eukaryota</taxon>
        <taxon>Metazoa</taxon>
        <taxon>Ecdysozoa</taxon>
        <taxon>Arthropoda</taxon>
        <taxon>Hexapoda</taxon>
        <taxon>Insecta</taxon>
        <taxon>Pterygota</taxon>
        <taxon>Neoptera</taxon>
        <taxon>Paraneoptera</taxon>
        <taxon>Hemiptera</taxon>
        <taxon>Sternorrhyncha</taxon>
        <taxon>Psylloidea</taxon>
        <taxon>Psyllidae</taxon>
        <taxon>Psyllinae</taxon>
        <taxon>Cacopsylla</taxon>
    </lineage>
</organism>
<sequence>MEMVSNFLLSIITTYKESIVYNIEQGCPTFSEEDLLKISDNHRDRHPPPPQNPPAPPPPTKKGGALPPSYFKKFRRGHFSGRFSTRWGHVCRKCGVVCEKRRNKNTHDYVL</sequence>